<feature type="region of interest" description="Disordered" evidence="4">
    <location>
        <begin position="109"/>
        <end position="180"/>
    </location>
</feature>
<dbReference type="FunFam" id="3.30.70.330:FF:000013">
    <property type="entry name" value="CUGBP Elav-like family member 1 isoform 2"/>
    <property type="match status" value="1"/>
</dbReference>
<keyword evidence="1" id="KW-0677">Repeat</keyword>
<dbReference type="GO" id="GO:1990904">
    <property type="term" value="C:ribonucleoprotein complex"/>
    <property type="evidence" value="ECO:0007669"/>
    <property type="project" value="InterPro"/>
</dbReference>
<gene>
    <name evidence="6" type="ORF">PSNMU_V1.4_AUG-EV-PASAV3_0011530</name>
</gene>
<evidence type="ECO:0000256" key="2">
    <source>
        <dbReference type="ARBA" id="ARBA00022884"/>
    </source>
</evidence>
<dbReference type="InterPro" id="IPR002343">
    <property type="entry name" value="Hud_Sxl_RNA"/>
</dbReference>
<dbReference type="PROSITE" id="PS50102">
    <property type="entry name" value="RRM"/>
    <property type="match status" value="3"/>
</dbReference>
<proteinExistence type="predicted"/>
<dbReference type="CDD" id="cd12361">
    <property type="entry name" value="RRM1_2_CELF1-6_like"/>
    <property type="match status" value="1"/>
</dbReference>
<dbReference type="SUPFAM" id="SSF54928">
    <property type="entry name" value="RNA-binding domain, RBD"/>
    <property type="match status" value="2"/>
</dbReference>
<keyword evidence="2 3" id="KW-0694">RNA-binding</keyword>
<dbReference type="EMBL" id="CAACVS010000028">
    <property type="protein sequence ID" value="VEU34443.1"/>
    <property type="molecule type" value="Genomic_DNA"/>
</dbReference>
<dbReference type="FunFam" id="3.30.70.330:FF:000383">
    <property type="entry name" value="Sex lethal, isoform D"/>
    <property type="match status" value="1"/>
</dbReference>
<evidence type="ECO:0000256" key="4">
    <source>
        <dbReference type="SAM" id="MobiDB-lite"/>
    </source>
</evidence>
<dbReference type="PANTHER" id="PTHR48027">
    <property type="entry name" value="HETEROGENEOUS NUCLEAR RIBONUCLEOPROTEIN 87F-RELATED"/>
    <property type="match status" value="1"/>
</dbReference>
<dbReference type="GO" id="GO:0010629">
    <property type="term" value="P:negative regulation of gene expression"/>
    <property type="evidence" value="ECO:0007669"/>
    <property type="project" value="UniProtKB-ARBA"/>
</dbReference>
<protein>
    <recommendedName>
        <fullName evidence="5">RRM domain-containing protein</fullName>
    </recommendedName>
</protein>
<dbReference type="PRINTS" id="PR00961">
    <property type="entry name" value="HUDSXLRNA"/>
</dbReference>
<evidence type="ECO:0000259" key="5">
    <source>
        <dbReference type="PROSITE" id="PS50102"/>
    </source>
</evidence>
<feature type="domain" description="RRM" evidence="5">
    <location>
        <begin position="493"/>
        <end position="571"/>
    </location>
</feature>
<evidence type="ECO:0000256" key="1">
    <source>
        <dbReference type="ARBA" id="ARBA00022737"/>
    </source>
</evidence>
<name>A0A448YXA3_9STRA</name>
<dbReference type="AlphaFoldDB" id="A0A448YXA3"/>
<keyword evidence="7" id="KW-1185">Reference proteome</keyword>
<feature type="compositionally biased region" description="Basic and acidic residues" evidence="4">
    <location>
        <begin position="151"/>
        <end position="180"/>
    </location>
</feature>
<feature type="compositionally biased region" description="Gly residues" evidence="4">
    <location>
        <begin position="115"/>
        <end position="125"/>
    </location>
</feature>
<evidence type="ECO:0000313" key="7">
    <source>
        <dbReference type="Proteomes" id="UP000291116"/>
    </source>
</evidence>
<dbReference type="CDD" id="cd12362">
    <property type="entry name" value="RRM3_CELF1-6"/>
    <property type="match status" value="1"/>
</dbReference>
<dbReference type="InterPro" id="IPR035979">
    <property type="entry name" value="RBD_domain_sf"/>
</dbReference>
<feature type="region of interest" description="Disordered" evidence="4">
    <location>
        <begin position="571"/>
        <end position="648"/>
    </location>
</feature>
<dbReference type="SMART" id="SM00360">
    <property type="entry name" value="RRM"/>
    <property type="match status" value="3"/>
</dbReference>
<sequence length="648" mass="70558">MMMQPVPVNVAPEPGVIVDKLEGHPVHVSDSGTIDEKKESPAEEEHAEYNMSMQQEQRLIQQHYIHNPYAQHQHQYPPHMMAGMVPPQQVYIQQHQQQHHQLPLESQFQSMGLGDTNGGGAGQGGNDSSNNNNSSEDANNGDSRNNVNDGSNDRNDESNDGNGDRIANEDGGDRNGNEDEPIKLFVGQVPKTMNEEDIFPTFNDFGPLKDVSIIRDKHTQLHRGCAFVTYLSASDAEQAQEALHGRHFFPGARRPAQVKPAEPSVQENKLFIGMLSRRAGEDEVRELFAPFGEIREIYMIRNGDGTSKCAAFLRYVGRDAAVNAIEALHNNLVMEGAARPLIVKFADTKHQRHVRQMRSVRRHEMFIGGPAGGYPGPYPGHHMPMGPPPVGGPPHQYAAHMGAPPHQMQHYGGPYPGPGAGGQMYNPMGYPPAPHYPSPHPYGGFSERQGQGPDGGHQHQSTHPQRMKDGIRGNPRHHNQSTNPRPREGPAGANLFVYHLPHDLTDADLATAFNPFGNVISAKVYVDRYTGDSKGFGFVSYDSVISAESAIEQMNGFQIGNKRLKVQHKRVHNNGGGNRGGGQHGAGIGHHEQQQPKPQQQQQQPPPQGIPLDTAPSNAALDSGKPVPDPAEGSAAPSSGGETSGILP</sequence>
<dbReference type="Pfam" id="PF00076">
    <property type="entry name" value="RRM_1"/>
    <property type="match status" value="3"/>
</dbReference>
<accession>A0A448YXA3</accession>
<feature type="compositionally biased region" description="Gly residues" evidence="4">
    <location>
        <begin position="574"/>
        <end position="588"/>
    </location>
</feature>
<organism evidence="6 7">
    <name type="scientific">Pseudo-nitzschia multistriata</name>
    <dbReference type="NCBI Taxonomy" id="183589"/>
    <lineage>
        <taxon>Eukaryota</taxon>
        <taxon>Sar</taxon>
        <taxon>Stramenopiles</taxon>
        <taxon>Ochrophyta</taxon>
        <taxon>Bacillariophyta</taxon>
        <taxon>Bacillariophyceae</taxon>
        <taxon>Bacillariophycidae</taxon>
        <taxon>Bacillariales</taxon>
        <taxon>Bacillariaceae</taxon>
        <taxon>Pseudo-nitzschia</taxon>
    </lineage>
</organism>
<feature type="compositionally biased region" description="Pro residues" evidence="4">
    <location>
        <begin position="429"/>
        <end position="440"/>
    </location>
</feature>
<reference evidence="6 7" key="1">
    <citation type="submission" date="2019-01" db="EMBL/GenBank/DDBJ databases">
        <authorList>
            <person name="Ferrante I. M."/>
        </authorList>
    </citation>
    <scope>NUCLEOTIDE SEQUENCE [LARGE SCALE GENOMIC DNA]</scope>
    <source>
        <strain evidence="6 7">B856</strain>
    </source>
</reference>
<feature type="domain" description="RRM" evidence="5">
    <location>
        <begin position="182"/>
        <end position="263"/>
    </location>
</feature>
<feature type="domain" description="RRM" evidence="5">
    <location>
        <begin position="268"/>
        <end position="348"/>
    </location>
</feature>
<feature type="compositionally biased region" description="Low complexity" evidence="4">
    <location>
        <begin position="126"/>
        <end position="143"/>
    </location>
</feature>
<dbReference type="Proteomes" id="UP000291116">
    <property type="component" value="Unassembled WGS sequence"/>
</dbReference>
<dbReference type="GO" id="GO:0005737">
    <property type="term" value="C:cytoplasm"/>
    <property type="evidence" value="ECO:0007669"/>
    <property type="project" value="UniProtKB-ARBA"/>
</dbReference>
<dbReference type="GO" id="GO:0009967">
    <property type="term" value="P:positive regulation of signal transduction"/>
    <property type="evidence" value="ECO:0007669"/>
    <property type="project" value="UniProtKB-ARBA"/>
</dbReference>
<dbReference type="InterPro" id="IPR052462">
    <property type="entry name" value="SLIRP/GR-RBP-like"/>
</dbReference>
<dbReference type="OrthoDB" id="410044at2759"/>
<dbReference type="InterPro" id="IPR012677">
    <property type="entry name" value="Nucleotide-bd_a/b_plait_sf"/>
</dbReference>
<evidence type="ECO:0000313" key="6">
    <source>
        <dbReference type="EMBL" id="VEU34443.1"/>
    </source>
</evidence>
<dbReference type="Gene3D" id="3.30.70.330">
    <property type="match status" value="3"/>
</dbReference>
<evidence type="ECO:0000256" key="3">
    <source>
        <dbReference type="PROSITE-ProRule" id="PRU00176"/>
    </source>
</evidence>
<feature type="region of interest" description="Disordered" evidence="4">
    <location>
        <begin position="426"/>
        <end position="493"/>
    </location>
</feature>
<dbReference type="GO" id="GO:0003729">
    <property type="term" value="F:mRNA binding"/>
    <property type="evidence" value="ECO:0007669"/>
    <property type="project" value="UniProtKB-ARBA"/>
</dbReference>
<dbReference type="InterPro" id="IPR000504">
    <property type="entry name" value="RRM_dom"/>
</dbReference>